<accession>A0ABD3HXI6</accession>
<feature type="compositionally biased region" description="Basic and acidic residues" evidence="1">
    <location>
        <begin position="191"/>
        <end position="200"/>
    </location>
</feature>
<evidence type="ECO:0000313" key="2">
    <source>
        <dbReference type="EMBL" id="KAL3695686.1"/>
    </source>
</evidence>
<dbReference type="EMBL" id="JBJQOH010000002">
    <property type="protein sequence ID" value="KAL3695686.1"/>
    <property type="molecule type" value="Genomic_DNA"/>
</dbReference>
<dbReference type="Proteomes" id="UP001633002">
    <property type="component" value="Unassembled WGS sequence"/>
</dbReference>
<evidence type="ECO:0000256" key="1">
    <source>
        <dbReference type="SAM" id="MobiDB-lite"/>
    </source>
</evidence>
<organism evidence="2 3">
    <name type="scientific">Riccia sorocarpa</name>
    <dbReference type="NCBI Taxonomy" id="122646"/>
    <lineage>
        <taxon>Eukaryota</taxon>
        <taxon>Viridiplantae</taxon>
        <taxon>Streptophyta</taxon>
        <taxon>Embryophyta</taxon>
        <taxon>Marchantiophyta</taxon>
        <taxon>Marchantiopsida</taxon>
        <taxon>Marchantiidae</taxon>
        <taxon>Marchantiales</taxon>
        <taxon>Ricciaceae</taxon>
        <taxon>Riccia</taxon>
    </lineage>
</organism>
<gene>
    <name evidence="2" type="ORF">R1sor_009762</name>
</gene>
<evidence type="ECO:0000313" key="3">
    <source>
        <dbReference type="Proteomes" id="UP001633002"/>
    </source>
</evidence>
<comment type="caution">
    <text evidence="2">The sequence shown here is derived from an EMBL/GenBank/DDBJ whole genome shotgun (WGS) entry which is preliminary data.</text>
</comment>
<protein>
    <submittedName>
        <fullName evidence="2">Uncharacterized protein</fullName>
    </submittedName>
</protein>
<feature type="region of interest" description="Disordered" evidence="1">
    <location>
        <begin position="21"/>
        <end position="63"/>
    </location>
</feature>
<reference evidence="2 3" key="1">
    <citation type="submission" date="2024-09" db="EMBL/GenBank/DDBJ databases">
        <title>Chromosome-scale assembly of Riccia sorocarpa.</title>
        <authorList>
            <person name="Paukszto L."/>
        </authorList>
    </citation>
    <scope>NUCLEOTIDE SEQUENCE [LARGE SCALE GENOMIC DNA]</scope>
    <source>
        <strain evidence="2">LP-2024</strain>
        <tissue evidence="2">Aerial parts of the thallus</tissue>
    </source>
</reference>
<dbReference type="AlphaFoldDB" id="A0ABD3HXI6"/>
<feature type="region of interest" description="Disordered" evidence="1">
    <location>
        <begin position="174"/>
        <end position="200"/>
    </location>
</feature>
<name>A0ABD3HXI6_9MARC</name>
<proteinExistence type="predicted"/>
<sequence>MTTLPGGLDLLEPVSAAGNVLESEPISSTVETGWPKDGKMSASTLLQPSEDVTEDPGEGDKEDWDEEDFILPIEYLVEDCKWDLLKQIPLADILSLVQVIDGHDKPINGTIGVIFPRALYAKRILGQKINWAAFAHDKLKNQIKAQKTRKLAKPTGPPCIRTMRVYTPPKSLKFDDNDGPITTPTVEVDAAEAKDKGKLT</sequence>
<feature type="compositionally biased region" description="Acidic residues" evidence="1">
    <location>
        <begin position="51"/>
        <end position="63"/>
    </location>
</feature>
<keyword evidence="3" id="KW-1185">Reference proteome</keyword>